<dbReference type="Proteomes" id="UP001151760">
    <property type="component" value="Unassembled WGS sequence"/>
</dbReference>
<protein>
    <submittedName>
        <fullName evidence="2">Uncharacterized protein</fullName>
    </submittedName>
</protein>
<feature type="compositionally biased region" description="Basic and acidic residues" evidence="1">
    <location>
        <begin position="266"/>
        <end position="276"/>
    </location>
</feature>
<feature type="region of interest" description="Disordered" evidence="1">
    <location>
        <begin position="257"/>
        <end position="276"/>
    </location>
</feature>
<evidence type="ECO:0000256" key="1">
    <source>
        <dbReference type="SAM" id="MobiDB-lite"/>
    </source>
</evidence>
<evidence type="ECO:0000313" key="2">
    <source>
        <dbReference type="EMBL" id="GJT50628.1"/>
    </source>
</evidence>
<name>A0ABQ5EIB5_9ASTR</name>
<evidence type="ECO:0000313" key="3">
    <source>
        <dbReference type="Proteomes" id="UP001151760"/>
    </source>
</evidence>
<organism evidence="2 3">
    <name type="scientific">Tanacetum coccineum</name>
    <dbReference type="NCBI Taxonomy" id="301880"/>
    <lineage>
        <taxon>Eukaryota</taxon>
        <taxon>Viridiplantae</taxon>
        <taxon>Streptophyta</taxon>
        <taxon>Embryophyta</taxon>
        <taxon>Tracheophyta</taxon>
        <taxon>Spermatophyta</taxon>
        <taxon>Magnoliopsida</taxon>
        <taxon>eudicotyledons</taxon>
        <taxon>Gunneridae</taxon>
        <taxon>Pentapetalae</taxon>
        <taxon>asterids</taxon>
        <taxon>campanulids</taxon>
        <taxon>Asterales</taxon>
        <taxon>Asteraceae</taxon>
        <taxon>Asteroideae</taxon>
        <taxon>Anthemideae</taxon>
        <taxon>Anthemidinae</taxon>
        <taxon>Tanacetum</taxon>
    </lineage>
</organism>
<keyword evidence="3" id="KW-1185">Reference proteome</keyword>
<reference evidence="2" key="1">
    <citation type="journal article" date="2022" name="Int. J. Mol. Sci.">
        <title>Draft Genome of Tanacetum Coccineum: Genomic Comparison of Closely Related Tanacetum-Family Plants.</title>
        <authorList>
            <person name="Yamashiro T."/>
            <person name="Shiraishi A."/>
            <person name="Nakayama K."/>
            <person name="Satake H."/>
        </authorList>
    </citation>
    <scope>NUCLEOTIDE SEQUENCE</scope>
</reference>
<reference evidence="2" key="2">
    <citation type="submission" date="2022-01" db="EMBL/GenBank/DDBJ databases">
        <authorList>
            <person name="Yamashiro T."/>
            <person name="Shiraishi A."/>
            <person name="Satake H."/>
            <person name="Nakayama K."/>
        </authorList>
    </citation>
    <scope>NUCLEOTIDE SEQUENCE</scope>
</reference>
<gene>
    <name evidence="2" type="ORF">Tco_0976785</name>
</gene>
<dbReference type="EMBL" id="BQNB010016337">
    <property type="protein sequence ID" value="GJT50628.1"/>
    <property type="molecule type" value="Genomic_DNA"/>
</dbReference>
<sequence length="276" mass="31124">MGHVTWQESDPDLLQTSSRQIGIYKSTIGLILRTMPEAFKMLKTGQRARSSASRDPGHLLSSEICKWKAWRLEKEEMIRLRDLSANTLTCVPYTEDQIMSMVRKGKQRGHIPGVGRVLAGRGRDVISINEPRCTHTYVDVDELESQHEVGGGNESGGGRMMSQARIRTPSGMRRVRTCYIWDSMEYKIKNVFGLRWNRMNHEAEVFHVSNDDTAVAQRWLVDKQPQEKTNTDCLVKEREKVHLGIKVGANITVTGVPGQKGAEGNVAEKNKGVYES</sequence>
<comment type="caution">
    <text evidence="2">The sequence shown here is derived from an EMBL/GenBank/DDBJ whole genome shotgun (WGS) entry which is preliminary data.</text>
</comment>
<proteinExistence type="predicted"/>
<accession>A0ABQ5EIB5</accession>